<accession>A0ACD3AI73</accession>
<dbReference type="Proteomes" id="UP000308600">
    <property type="component" value="Unassembled WGS sequence"/>
</dbReference>
<reference evidence="1 2" key="1">
    <citation type="journal article" date="2019" name="Nat. Ecol. Evol.">
        <title>Megaphylogeny resolves global patterns of mushroom evolution.</title>
        <authorList>
            <person name="Varga T."/>
            <person name="Krizsan K."/>
            <person name="Foldi C."/>
            <person name="Dima B."/>
            <person name="Sanchez-Garcia M."/>
            <person name="Sanchez-Ramirez S."/>
            <person name="Szollosi G.J."/>
            <person name="Szarkandi J.G."/>
            <person name="Papp V."/>
            <person name="Albert L."/>
            <person name="Andreopoulos W."/>
            <person name="Angelini C."/>
            <person name="Antonin V."/>
            <person name="Barry K.W."/>
            <person name="Bougher N.L."/>
            <person name="Buchanan P."/>
            <person name="Buyck B."/>
            <person name="Bense V."/>
            <person name="Catcheside P."/>
            <person name="Chovatia M."/>
            <person name="Cooper J."/>
            <person name="Damon W."/>
            <person name="Desjardin D."/>
            <person name="Finy P."/>
            <person name="Geml J."/>
            <person name="Haridas S."/>
            <person name="Hughes K."/>
            <person name="Justo A."/>
            <person name="Karasinski D."/>
            <person name="Kautmanova I."/>
            <person name="Kiss B."/>
            <person name="Kocsube S."/>
            <person name="Kotiranta H."/>
            <person name="LaButti K.M."/>
            <person name="Lechner B.E."/>
            <person name="Liimatainen K."/>
            <person name="Lipzen A."/>
            <person name="Lukacs Z."/>
            <person name="Mihaltcheva S."/>
            <person name="Morgado L.N."/>
            <person name="Niskanen T."/>
            <person name="Noordeloos M.E."/>
            <person name="Ohm R.A."/>
            <person name="Ortiz-Santana B."/>
            <person name="Ovrebo C."/>
            <person name="Racz N."/>
            <person name="Riley R."/>
            <person name="Savchenko A."/>
            <person name="Shiryaev A."/>
            <person name="Soop K."/>
            <person name="Spirin V."/>
            <person name="Szebenyi C."/>
            <person name="Tomsovsky M."/>
            <person name="Tulloss R.E."/>
            <person name="Uehling J."/>
            <person name="Grigoriev I.V."/>
            <person name="Vagvolgyi C."/>
            <person name="Papp T."/>
            <person name="Martin F.M."/>
            <person name="Miettinen O."/>
            <person name="Hibbett D.S."/>
            <person name="Nagy L.G."/>
        </authorList>
    </citation>
    <scope>NUCLEOTIDE SEQUENCE [LARGE SCALE GENOMIC DNA]</scope>
    <source>
        <strain evidence="1 2">NL-1719</strain>
    </source>
</reference>
<sequence length="100" mass="11140">MNKYRPHSQIAYLYWPHLWCLSCPFPHLNPAAGQYSSITSSSLSFINASFDGTLGAFLTGGLVAMTLWGVTCVQTYTYFTRKPRQVGLQGKGVYLLLLES</sequence>
<dbReference type="EMBL" id="ML208470">
    <property type="protein sequence ID" value="TFK64552.1"/>
    <property type="molecule type" value="Genomic_DNA"/>
</dbReference>
<gene>
    <name evidence="1" type="ORF">BDN72DRAFT_261779</name>
</gene>
<evidence type="ECO:0000313" key="2">
    <source>
        <dbReference type="Proteomes" id="UP000308600"/>
    </source>
</evidence>
<proteinExistence type="predicted"/>
<organism evidence="1 2">
    <name type="scientific">Pluteus cervinus</name>
    <dbReference type="NCBI Taxonomy" id="181527"/>
    <lineage>
        <taxon>Eukaryota</taxon>
        <taxon>Fungi</taxon>
        <taxon>Dikarya</taxon>
        <taxon>Basidiomycota</taxon>
        <taxon>Agaricomycotina</taxon>
        <taxon>Agaricomycetes</taxon>
        <taxon>Agaricomycetidae</taxon>
        <taxon>Agaricales</taxon>
        <taxon>Pluteineae</taxon>
        <taxon>Pluteaceae</taxon>
        <taxon>Pluteus</taxon>
    </lineage>
</organism>
<name>A0ACD3AI73_9AGAR</name>
<evidence type="ECO:0000313" key="1">
    <source>
        <dbReference type="EMBL" id="TFK64552.1"/>
    </source>
</evidence>
<protein>
    <submittedName>
        <fullName evidence="1">Uncharacterized protein</fullName>
    </submittedName>
</protein>
<keyword evidence="2" id="KW-1185">Reference proteome</keyword>